<evidence type="ECO:0000313" key="2">
    <source>
        <dbReference type="Proteomes" id="UP000032309"/>
    </source>
</evidence>
<evidence type="ECO:0000313" key="1">
    <source>
        <dbReference type="EMBL" id="GAN33070.1"/>
    </source>
</evidence>
<proteinExistence type="predicted"/>
<dbReference type="Gene3D" id="3.40.50.10320">
    <property type="entry name" value="LmbE-like"/>
    <property type="match status" value="1"/>
</dbReference>
<name>A0ABQ0JWI5_9BACT</name>
<keyword evidence="2" id="KW-1185">Reference proteome</keyword>
<protein>
    <recommendedName>
        <fullName evidence="3">PIG-L family deacetylase</fullName>
    </recommendedName>
</protein>
<dbReference type="InterPro" id="IPR024078">
    <property type="entry name" value="LmbE-like_dom_sf"/>
</dbReference>
<dbReference type="RefSeq" id="WP_052563132.1">
    <property type="nucleotide sequence ID" value="NZ_BAFN01000001.1"/>
</dbReference>
<sequence>MLRFIYKNLLPARIRQFIDIFPYLRMPKVDGLKEKRVLVLSPHPDDDIIGCGGTLHRYHQMGAEITVVYMTDGRKGNIRHREDELVSIRKEEARRAGVIIGIDRLLFLDNRDSELRISPGTTKELSEILRNLKPEAVFLPFFLDNHHDHIATSQIFFSISNSVASCMCYSYGIWTPLPAFNIVSDITTCLHTKILALQEHKSQLEVVDFTEAVKGISRYHSAMKGRDGYAEIFIACPSNEYRRLGVAIGW</sequence>
<dbReference type="EMBL" id="BAFN01000001">
    <property type="protein sequence ID" value="GAN33070.1"/>
    <property type="molecule type" value="Genomic_DNA"/>
</dbReference>
<dbReference type="PANTHER" id="PTHR12993">
    <property type="entry name" value="N-ACETYLGLUCOSAMINYL-PHOSPHATIDYLINOSITOL DE-N-ACETYLASE-RELATED"/>
    <property type="match status" value="1"/>
</dbReference>
<comment type="caution">
    <text evidence="1">The sequence shown here is derived from an EMBL/GenBank/DDBJ whole genome shotgun (WGS) entry which is preliminary data.</text>
</comment>
<gene>
    <name evidence="1" type="ORF">BROSI_A1587</name>
</gene>
<dbReference type="SUPFAM" id="SSF102588">
    <property type="entry name" value="LmbE-like"/>
    <property type="match status" value="1"/>
</dbReference>
<accession>A0ABQ0JWI5</accession>
<dbReference type="InterPro" id="IPR003737">
    <property type="entry name" value="GlcNAc_PI_deacetylase-related"/>
</dbReference>
<dbReference type="Proteomes" id="UP000032309">
    <property type="component" value="Unassembled WGS sequence"/>
</dbReference>
<dbReference type="Pfam" id="PF02585">
    <property type="entry name" value="PIG-L"/>
    <property type="match status" value="1"/>
</dbReference>
<dbReference type="PANTHER" id="PTHR12993:SF11">
    <property type="entry name" value="N-ACETYLGLUCOSAMINYL-PHOSPHATIDYLINOSITOL DE-N-ACETYLASE"/>
    <property type="match status" value="1"/>
</dbReference>
<organism evidence="1 2">
    <name type="scientific">Candidatus Brocadia sinica JPN1</name>
    <dbReference type="NCBI Taxonomy" id="1197129"/>
    <lineage>
        <taxon>Bacteria</taxon>
        <taxon>Pseudomonadati</taxon>
        <taxon>Planctomycetota</taxon>
        <taxon>Candidatus Brocadiia</taxon>
        <taxon>Candidatus Brocadiales</taxon>
        <taxon>Candidatus Brocadiaceae</taxon>
        <taxon>Candidatus Brocadia</taxon>
    </lineage>
</organism>
<evidence type="ECO:0008006" key="3">
    <source>
        <dbReference type="Google" id="ProtNLM"/>
    </source>
</evidence>
<reference evidence="2" key="1">
    <citation type="journal article" date="2015" name="Genome Announc.">
        <title>Draft Genome Sequence of an Anaerobic Ammonium-Oxidizing Bacterium, "Candidatus Brocadia sinica".</title>
        <authorList>
            <person name="Oshiki M."/>
            <person name="Shinyako-Hata K."/>
            <person name="Satoh H."/>
            <person name="Okabe S."/>
        </authorList>
    </citation>
    <scope>NUCLEOTIDE SEQUENCE [LARGE SCALE GENOMIC DNA]</scope>
    <source>
        <strain evidence="2">JPN1</strain>
    </source>
</reference>